<evidence type="ECO:0000313" key="2">
    <source>
        <dbReference type="Proteomes" id="UP000595272"/>
    </source>
</evidence>
<sequence length="326" mass="36775">MMARAIKEIVDYDKRFQSSTPVGTVRKGSRSWQIIELLKKHGPMTCAQVLQVWETESEYRKVNTYLRNSTIGGAVICTRVPSDNRYGFESVYHLDDHKVNGTRWSKPPVHTKRTKGAKIDAIEQELRHGICTCAQDEGRDDQGIRSFGGDVAVASRPDAYLEDQVGRQGARKGVYAECLSCAIRRSCEPDGPAVRRHGGAPGHDLVIGETMSRTDTLRRKYVRKVVLAILAEGYFITVNNGSFRVCDRNNGITPLLEAMFSTDGDRLEVFPSADKRAHPRPLGWVEFTYLGNFTEMIADYSPTLECFIKDIDERLQREVITDRRKA</sequence>
<evidence type="ECO:0000313" key="1">
    <source>
        <dbReference type="EMBL" id="QQM18244.1"/>
    </source>
</evidence>
<proteinExistence type="predicted"/>
<dbReference type="Proteomes" id="UP000595272">
    <property type="component" value="Segment"/>
</dbReference>
<protein>
    <submittedName>
        <fullName evidence="1">Uncharacterized protein</fullName>
    </submittedName>
</protein>
<keyword evidence="2" id="KW-1185">Reference proteome</keyword>
<organism evidence="1 2">
    <name type="scientific">Stenotrophomonas phage Salva</name>
    <dbReference type="NCBI Taxonomy" id="2801524"/>
    <lineage>
        <taxon>Viruses</taxon>
        <taxon>Duplodnaviria</taxon>
        <taxon>Heunggongvirae</taxon>
        <taxon>Uroviricota</taxon>
        <taxon>Caudoviricetes</taxon>
        <taxon>Beaumontvirinae</taxon>
        <taxon>Salvavirus</taxon>
        <taxon>Salvavirus salva</taxon>
    </lineage>
</organism>
<reference evidence="1 2" key="1">
    <citation type="submission" date="2020-12" db="EMBL/GenBank/DDBJ databases">
        <title>Complete genome sequence of Stenotrophomonas maltophilia phage Salva.</title>
        <authorList>
            <person name="Jefferson B."/>
            <person name="Yao G."/>
            <person name="Clark J."/>
            <person name="Le T."/>
            <person name="Young R."/>
            <person name="Gonzalez C."/>
            <person name="Liu M."/>
        </authorList>
    </citation>
    <scope>NUCLEOTIDE SEQUENCE [LARGE SCALE GENOMIC DNA]</scope>
</reference>
<dbReference type="EMBL" id="MW393850">
    <property type="protein sequence ID" value="QQM18244.1"/>
    <property type="molecule type" value="Genomic_DNA"/>
</dbReference>
<name>A0A8B6Q889_9CAUD</name>
<accession>A0A8B6Q889</accession>
<gene>
    <name evidence="1" type="ORF">CPT_Salva_081</name>
</gene>